<evidence type="ECO:0000256" key="1">
    <source>
        <dbReference type="ARBA" id="ARBA00022723"/>
    </source>
</evidence>
<dbReference type="InterPro" id="IPR058739">
    <property type="entry name" value="NicX"/>
</dbReference>
<name>A0A7V1EH61_UNCW3</name>
<evidence type="ECO:0000313" key="2">
    <source>
        <dbReference type="EMBL" id="HDY58230.1"/>
    </source>
</evidence>
<dbReference type="PANTHER" id="PTHR34448">
    <property type="entry name" value="AMINOPEPTIDASE"/>
    <property type="match status" value="1"/>
</dbReference>
<accession>A0A7V1EH61</accession>
<keyword evidence="2" id="KW-0031">Aminopeptidase</keyword>
<dbReference type="GO" id="GO:0046872">
    <property type="term" value="F:metal ion binding"/>
    <property type="evidence" value="ECO:0007669"/>
    <property type="project" value="UniProtKB-KW"/>
</dbReference>
<proteinExistence type="predicted"/>
<dbReference type="Pfam" id="PF26233">
    <property type="entry name" value="NicX"/>
    <property type="match status" value="1"/>
</dbReference>
<reference evidence="2" key="1">
    <citation type="journal article" date="2020" name="mSystems">
        <title>Genome- and Community-Level Interaction Insights into Carbon Utilization and Element Cycling Functions of Hydrothermarchaeota in Hydrothermal Sediment.</title>
        <authorList>
            <person name="Zhou Z."/>
            <person name="Liu Y."/>
            <person name="Xu W."/>
            <person name="Pan J."/>
            <person name="Luo Z.H."/>
            <person name="Li M."/>
        </authorList>
    </citation>
    <scope>NUCLEOTIDE SEQUENCE [LARGE SCALE GENOMIC DNA]</scope>
    <source>
        <strain evidence="2">SpSt-258</strain>
    </source>
</reference>
<organism evidence="2">
    <name type="scientific">candidate division WOR-3 bacterium</name>
    <dbReference type="NCBI Taxonomy" id="2052148"/>
    <lineage>
        <taxon>Bacteria</taxon>
        <taxon>Bacteria division WOR-3</taxon>
    </lineage>
</organism>
<protein>
    <submittedName>
        <fullName evidence="2">Aminopeptidase</fullName>
    </submittedName>
</protein>
<dbReference type="SUPFAM" id="SSF144052">
    <property type="entry name" value="Thermophilic metalloprotease-like"/>
    <property type="match status" value="1"/>
</dbReference>
<comment type="caution">
    <text evidence="2">The sequence shown here is derived from an EMBL/GenBank/DDBJ whole genome shotgun (WGS) entry which is preliminary data.</text>
</comment>
<dbReference type="PANTHER" id="PTHR34448:SF1">
    <property type="entry name" value="BLL6088 PROTEIN"/>
    <property type="match status" value="1"/>
</dbReference>
<dbReference type="EMBL" id="DSKY01000003">
    <property type="protein sequence ID" value="HDY58230.1"/>
    <property type="molecule type" value="Genomic_DNA"/>
</dbReference>
<keyword evidence="2" id="KW-0645">Protease</keyword>
<dbReference type="GO" id="GO:0004177">
    <property type="term" value="F:aminopeptidase activity"/>
    <property type="evidence" value="ECO:0007669"/>
    <property type="project" value="UniProtKB-KW"/>
</dbReference>
<dbReference type="GO" id="GO:0006508">
    <property type="term" value="P:proteolysis"/>
    <property type="evidence" value="ECO:0007669"/>
    <property type="project" value="InterPro"/>
</dbReference>
<dbReference type="InterPro" id="IPR052170">
    <property type="entry name" value="M29_Exopeptidase"/>
</dbReference>
<gene>
    <name evidence="2" type="ORF">ENP86_01550</name>
</gene>
<dbReference type="AlphaFoldDB" id="A0A7V1EH61"/>
<keyword evidence="1" id="KW-0479">Metal-binding</keyword>
<sequence>MDFRKLKNSAKIVVNQCLGIKNGESVVIVTDKPCKKIGEVLWEELPDKKNSYLVEITPTGGHGNEPPPLIADILRESDVFIIPTSFSLTHTQARIRATQSGARGATMPGITADVMIRTLNADYHRIARLTKKMERLLTKTSKVLIKTGKNELYLDISSRKGHPDTGIIRTPKSFSNLPAGEAYCAPLEDKSEGKIVIDGSFAPFGLLRKPVILTLRSGKIVKLEGNKKFEKIFDETGEKGRVLCELGIGTNYKAIITGNVLEDEKVMGTIHLAFGNNLGFGGKNDAKIHLDGVIRNPWVWFDNRLVIKQGKILI</sequence>
<keyword evidence="2" id="KW-0378">Hydrolase</keyword>